<evidence type="ECO:0000313" key="4">
    <source>
        <dbReference type="Proteomes" id="UP000238479"/>
    </source>
</evidence>
<dbReference type="InterPro" id="IPR022617">
    <property type="entry name" value="Rad60/SUMO-like_dom"/>
</dbReference>
<dbReference type="STRING" id="74649.A0A2P6R1H1"/>
<gene>
    <name evidence="3" type="ORF">RchiOBHm_Chr4g0434211</name>
</gene>
<dbReference type="SUPFAM" id="SSF54236">
    <property type="entry name" value="Ubiquitin-like"/>
    <property type="match status" value="1"/>
</dbReference>
<feature type="region of interest" description="Disordered" evidence="1">
    <location>
        <begin position="190"/>
        <end position="227"/>
    </location>
</feature>
<evidence type="ECO:0000256" key="1">
    <source>
        <dbReference type="SAM" id="MobiDB-lite"/>
    </source>
</evidence>
<comment type="caution">
    <text evidence="3">The sequence shown here is derived from an EMBL/GenBank/DDBJ whole genome shotgun (WGS) entry which is preliminary data.</text>
</comment>
<dbReference type="CDD" id="cd01763">
    <property type="entry name" value="Ubl_SUMO_like"/>
    <property type="match status" value="1"/>
</dbReference>
<protein>
    <submittedName>
        <fullName evidence="3">Putative Rad60/SUMO-like domain-containing protein</fullName>
    </submittedName>
</protein>
<feature type="compositionally biased region" description="Polar residues" evidence="1">
    <location>
        <begin position="217"/>
        <end position="227"/>
    </location>
</feature>
<dbReference type="InterPro" id="IPR029071">
    <property type="entry name" value="Ubiquitin-like_domsf"/>
</dbReference>
<dbReference type="Proteomes" id="UP000238479">
    <property type="component" value="Chromosome 4"/>
</dbReference>
<feature type="domain" description="Rad60/SUMO-like" evidence="2">
    <location>
        <begin position="144"/>
        <end position="211"/>
    </location>
</feature>
<dbReference type="AlphaFoldDB" id="A0A2P6R1H1"/>
<name>A0A2P6R1H1_ROSCH</name>
<dbReference type="Gene3D" id="3.10.20.90">
    <property type="entry name" value="Phosphatidylinositol 3-kinase Catalytic Subunit, Chain A, domain 1"/>
    <property type="match status" value="1"/>
</dbReference>
<reference evidence="3 4" key="1">
    <citation type="journal article" date="2018" name="Nat. Genet.">
        <title>The Rosa genome provides new insights in the design of modern roses.</title>
        <authorList>
            <person name="Bendahmane M."/>
        </authorList>
    </citation>
    <scope>NUCLEOTIDE SEQUENCE [LARGE SCALE GENOMIC DNA]</scope>
    <source>
        <strain evidence="4">cv. Old Blush</strain>
    </source>
</reference>
<sequence length="227" mass="25384">MADFTEELEPLFDYSRVQPLNVISLDDDDDDDDEASASPPSKKRKKASNPAVETVDDSVKVTVIEDDDEDWLLPPPKVTKKLGDDSILKALRLQKQELASAESAENVVRAVEESVRQELLSSLQSSPDATAAPHPKPQVERNKVVISIQDKDGVKQFRIYMDDKFERLFKMYADKAKIDIQSLVFSFDGDKIGPDATPESLRMEDDDMIEVHDTSNKKGVSSTKATR</sequence>
<dbReference type="PANTHER" id="PTHR47813:SF2">
    <property type="entry name" value="UBIQUITIN-LIKE SUPERFAMILY PROTEIN"/>
    <property type="match status" value="1"/>
</dbReference>
<dbReference type="Gramene" id="PRQ40268">
    <property type="protein sequence ID" value="PRQ40268"/>
    <property type="gene ID" value="RchiOBHm_Chr4g0434211"/>
</dbReference>
<dbReference type="OMA" id="CNKRPRV"/>
<feature type="compositionally biased region" description="Polar residues" evidence="1">
    <location>
        <begin position="119"/>
        <end position="128"/>
    </location>
</feature>
<feature type="compositionally biased region" description="Acidic residues" evidence="1">
    <location>
        <begin position="25"/>
        <end position="35"/>
    </location>
</feature>
<feature type="region of interest" description="Disordered" evidence="1">
    <location>
        <begin position="119"/>
        <end position="141"/>
    </location>
</feature>
<dbReference type="PANTHER" id="PTHR47813">
    <property type="entry name" value="UBIQUITIN-LIKE SUPERFAMILY PROTEIN"/>
    <property type="match status" value="1"/>
</dbReference>
<organism evidence="3 4">
    <name type="scientific">Rosa chinensis</name>
    <name type="common">China rose</name>
    <dbReference type="NCBI Taxonomy" id="74649"/>
    <lineage>
        <taxon>Eukaryota</taxon>
        <taxon>Viridiplantae</taxon>
        <taxon>Streptophyta</taxon>
        <taxon>Embryophyta</taxon>
        <taxon>Tracheophyta</taxon>
        <taxon>Spermatophyta</taxon>
        <taxon>Magnoliopsida</taxon>
        <taxon>eudicotyledons</taxon>
        <taxon>Gunneridae</taxon>
        <taxon>Pentapetalae</taxon>
        <taxon>rosids</taxon>
        <taxon>fabids</taxon>
        <taxon>Rosales</taxon>
        <taxon>Rosaceae</taxon>
        <taxon>Rosoideae</taxon>
        <taxon>Rosoideae incertae sedis</taxon>
        <taxon>Rosa</taxon>
    </lineage>
</organism>
<proteinExistence type="predicted"/>
<dbReference type="Pfam" id="PF11976">
    <property type="entry name" value="Rad60-SLD"/>
    <property type="match status" value="1"/>
</dbReference>
<evidence type="ECO:0000313" key="3">
    <source>
        <dbReference type="EMBL" id="PRQ40268.1"/>
    </source>
</evidence>
<evidence type="ECO:0000259" key="2">
    <source>
        <dbReference type="Pfam" id="PF11976"/>
    </source>
</evidence>
<accession>A0A2P6R1H1</accession>
<feature type="region of interest" description="Disordered" evidence="1">
    <location>
        <begin position="22"/>
        <end position="57"/>
    </location>
</feature>
<keyword evidence="4" id="KW-1185">Reference proteome</keyword>
<dbReference type="EMBL" id="PDCK01000042">
    <property type="protein sequence ID" value="PRQ40268.1"/>
    <property type="molecule type" value="Genomic_DNA"/>
</dbReference>